<keyword evidence="5" id="KW-0812">Transmembrane</keyword>
<dbReference type="InterPro" id="IPR001128">
    <property type="entry name" value="Cyt_P450"/>
</dbReference>
<keyword evidence="10 12" id="KW-0503">Monooxygenase</keyword>
<protein>
    <submittedName>
        <fullName evidence="15">Cytochrome P450 71B35</fullName>
    </submittedName>
</protein>
<keyword evidence="6 12" id="KW-0479">Metal-binding</keyword>
<evidence type="ECO:0000313" key="14">
    <source>
        <dbReference type="Proteomes" id="UP000694864"/>
    </source>
</evidence>
<dbReference type="PANTHER" id="PTHR47955:SF19">
    <property type="entry name" value="CYTOCHROME P450 71A9-LIKE ISOFORM X1"/>
    <property type="match status" value="1"/>
</dbReference>
<comment type="subcellular location">
    <subcellularLocation>
        <location evidence="2">Membrane</location>
        <topology evidence="2">Single-pass membrane protein</topology>
    </subcellularLocation>
</comment>
<dbReference type="PRINTS" id="PR00385">
    <property type="entry name" value="P450"/>
</dbReference>
<feature type="signal peptide" evidence="13">
    <location>
        <begin position="1"/>
        <end position="20"/>
    </location>
</feature>
<reference evidence="15" key="2">
    <citation type="submission" date="2025-08" db="UniProtKB">
        <authorList>
            <consortium name="RefSeq"/>
        </authorList>
    </citation>
    <scope>IDENTIFICATION</scope>
    <source>
        <tissue evidence="15">Leaf</tissue>
    </source>
</reference>
<evidence type="ECO:0000256" key="9">
    <source>
        <dbReference type="ARBA" id="ARBA00023004"/>
    </source>
</evidence>
<reference evidence="14" key="1">
    <citation type="journal article" date="2014" name="Nat. Commun.">
        <title>The emerging biofuel crop Camelina sativa retains a highly undifferentiated hexaploid genome structure.</title>
        <authorList>
            <person name="Kagale S."/>
            <person name="Koh C."/>
            <person name="Nixon J."/>
            <person name="Bollina V."/>
            <person name="Clarke W.E."/>
            <person name="Tuteja R."/>
            <person name="Spillane C."/>
            <person name="Robinson S.J."/>
            <person name="Links M.G."/>
            <person name="Clarke C."/>
            <person name="Higgins E.E."/>
            <person name="Huebert T."/>
            <person name="Sharpe A.G."/>
            <person name="Parkin I.A."/>
        </authorList>
    </citation>
    <scope>NUCLEOTIDE SEQUENCE [LARGE SCALE GENOMIC DNA]</scope>
    <source>
        <strain evidence="14">cv. DH55</strain>
    </source>
</reference>
<dbReference type="PANTHER" id="PTHR47955">
    <property type="entry name" value="CYTOCHROME P450 FAMILY 71 PROTEIN"/>
    <property type="match status" value="1"/>
</dbReference>
<sequence>MANIWLLSLIFIICILLAVCNHKRHRKYRQLPSPPGLPVIGNLHQIGELPHQSLWKLSKKYGPVMHLKLGRVPTVVVSSAETARQVLKVHDLNCCTRPGLIGQRELSYNYLNIAFSPFDDYWKEVRKLCVQELFSTKQVHSIQPIKEEEVKKLIDSISESASQKSPVNLNKKCLALTVSVVCRAAFGVSSEGTLLSNDRFNKLIREAFEMLGSFSASDFIPYIGWIIDWFTGLQGSREKSARDLDAFYEQVIDLHKEGKEVGSEDFVDLLLRLEKEEAVLGNDKLTRNHIKAILLDVLLAGMDTSAITMTWAMTELARNPRVMRKVQTDIRTQMGNREIVSMDDIEQFHYLKMVIKETWRLHPTTPLLLPREVMSEVQIDGYTIPVKTRIHVNVWAIGRDPKTWKDPEVFLPERFMDSDIDAKGQHFELLPFGGGRRICPAIYMGTTMVEFGLANLLYHFDWKLPEAMVVEDIDMEEAPGLTVNKKNDLLLVPTKYLNP</sequence>
<dbReference type="GeneID" id="104790276"/>
<keyword evidence="14" id="KW-1185">Reference proteome</keyword>
<dbReference type="Pfam" id="PF00067">
    <property type="entry name" value="p450"/>
    <property type="match status" value="1"/>
</dbReference>
<evidence type="ECO:0000256" key="1">
    <source>
        <dbReference type="ARBA" id="ARBA00001971"/>
    </source>
</evidence>
<dbReference type="RefSeq" id="XP_010514291.1">
    <property type="nucleotide sequence ID" value="XM_010515989.2"/>
</dbReference>
<gene>
    <name evidence="15" type="primary">LOC104790276</name>
</gene>
<dbReference type="CDD" id="cd11072">
    <property type="entry name" value="CYP71-like"/>
    <property type="match status" value="1"/>
</dbReference>
<evidence type="ECO:0000256" key="3">
    <source>
        <dbReference type="ARBA" id="ARBA00010617"/>
    </source>
</evidence>
<organism evidence="14 15">
    <name type="scientific">Camelina sativa</name>
    <name type="common">False flax</name>
    <name type="synonym">Myagrum sativum</name>
    <dbReference type="NCBI Taxonomy" id="90675"/>
    <lineage>
        <taxon>Eukaryota</taxon>
        <taxon>Viridiplantae</taxon>
        <taxon>Streptophyta</taxon>
        <taxon>Embryophyta</taxon>
        <taxon>Tracheophyta</taxon>
        <taxon>Spermatophyta</taxon>
        <taxon>Magnoliopsida</taxon>
        <taxon>eudicotyledons</taxon>
        <taxon>Gunneridae</taxon>
        <taxon>Pentapetalae</taxon>
        <taxon>rosids</taxon>
        <taxon>malvids</taxon>
        <taxon>Brassicales</taxon>
        <taxon>Brassicaceae</taxon>
        <taxon>Camelineae</taxon>
        <taxon>Camelina</taxon>
    </lineage>
</organism>
<feature type="chain" id="PRO_5045309966" evidence="13">
    <location>
        <begin position="21"/>
        <end position="499"/>
    </location>
</feature>
<evidence type="ECO:0000256" key="13">
    <source>
        <dbReference type="SAM" id="SignalP"/>
    </source>
</evidence>
<dbReference type="InterPro" id="IPR036396">
    <property type="entry name" value="Cyt_P450_sf"/>
</dbReference>
<evidence type="ECO:0000256" key="5">
    <source>
        <dbReference type="ARBA" id="ARBA00022692"/>
    </source>
</evidence>
<evidence type="ECO:0000313" key="15">
    <source>
        <dbReference type="RefSeq" id="XP_010514291.1"/>
    </source>
</evidence>
<dbReference type="Proteomes" id="UP000694864">
    <property type="component" value="Chromosome 6"/>
</dbReference>
<dbReference type="InterPro" id="IPR002401">
    <property type="entry name" value="Cyt_P450_E_grp-I"/>
</dbReference>
<evidence type="ECO:0000256" key="2">
    <source>
        <dbReference type="ARBA" id="ARBA00004167"/>
    </source>
</evidence>
<keyword evidence="13" id="KW-0732">Signal</keyword>
<evidence type="ECO:0000256" key="10">
    <source>
        <dbReference type="ARBA" id="ARBA00023033"/>
    </source>
</evidence>
<keyword evidence="9 12" id="KW-0408">Iron</keyword>
<evidence type="ECO:0000256" key="11">
    <source>
        <dbReference type="ARBA" id="ARBA00023136"/>
    </source>
</evidence>
<keyword evidence="7" id="KW-1133">Transmembrane helix</keyword>
<evidence type="ECO:0000256" key="6">
    <source>
        <dbReference type="ARBA" id="ARBA00022723"/>
    </source>
</evidence>
<comment type="cofactor">
    <cofactor evidence="1">
        <name>heme</name>
        <dbReference type="ChEBI" id="CHEBI:30413"/>
    </cofactor>
</comment>
<accession>A0ABM0ZDM9</accession>
<proteinExistence type="inferred from homology"/>
<dbReference type="Gene3D" id="1.10.630.10">
    <property type="entry name" value="Cytochrome P450"/>
    <property type="match status" value="1"/>
</dbReference>
<keyword evidence="11" id="KW-0472">Membrane</keyword>
<dbReference type="InterPro" id="IPR017972">
    <property type="entry name" value="Cyt_P450_CS"/>
</dbReference>
<keyword evidence="8 12" id="KW-0560">Oxidoreductase</keyword>
<evidence type="ECO:0000256" key="12">
    <source>
        <dbReference type="RuleBase" id="RU000461"/>
    </source>
</evidence>
<dbReference type="PROSITE" id="PS00086">
    <property type="entry name" value="CYTOCHROME_P450"/>
    <property type="match status" value="1"/>
</dbReference>
<dbReference type="SUPFAM" id="SSF48264">
    <property type="entry name" value="Cytochrome P450"/>
    <property type="match status" value="1"/>
</dbReference>
<dbReference type="PRINTS" id="PR00463">
    <property type="entry name" value="EP450I"/>
</dbReference>
<evidence type="ECO:0000256" key="8">
    <source>
        <dbReference type="ARBA" id="ARBA00023002"/>
    </source>
</evidence>
<keyword evidence="4 12" id="KW-0349">Heme</keyword>
<name>A0ABM0ZDM9_CAMSA</name>
<comment type="similarity">
    <text evidence="3 12">Belongs to the cytochrome P450 family.</text>
</comment>
<evidence type="ECO:0000256" key="7">
    <source>
        <dbReference type="ARBA" id="ARBA00022989"/>
    </source>
</evidence>
<evidence type="ECO:0000256" key="4">
    <source>
        <dbReference type="ARBA" id="ARBA00022617"/>
    </source>
</evidence>